<dbReference type="InterPro" id="IPR018554">
    <property type="entry name" value="FRQ"/>
</dbReference>
<protein>
    <recommendedName>
        <fullName evidence="5">Frequency clock protein</fullName>
    </recommendedName>
</protein>
<feature type="compositionally biased region" description="Low complexity" evidence="2">
    <location>
        <begin position="965"/>
        <end position="981"/>
    </location>
</feature>
<dbReference type="GO" id="GO:0005737">
    <property type="term" value="C:cytoplasm"/>
    <property type="evidence" value="ECO:0007669"/>
    <property type="project" value="InterPro"/>
</dbReference>
<dbReference type="GO" id="GO:0005634">
    <property type="term" value="C:nucleus"/>
    <property type="evidence" value="ECO:0007669"/>
    <property type="project" value="InterPro"/>
</dbReference>
<feature type="compositionally biased region" description="Polar residues" evidence="2">
    <location>
        <begin position="409"/>
        <end position="431"/>
    </location>
</feature>
<feature type="compositionally biased region" description="Basic and acidic residues" evidence="2">
    <location>
        <begin position="368"/>
        <end position="378"/>
    </location>
</feature>
<name>A0AAN9V2P3_9PEZI</name>
<feature type="compositionally biased region" description="Polar residues" evidence="2">
    <location>
        <begin position="379"/>
        <end position="394"/>
    </location>
</feature>
<accession>A0AAN9V2P3</accession>
<gene>
    <name evidence="3" type="ORF">SLS62_000354</name>
</gene>
<evidence type="ECO:0000256" key="2">
    <source>
        <dbReference type="SAM" id="MobiDB-lite"/>
    </source>
</evidence>
<dbReference type="GO" id="GO:0007623">
    <property type="term" value="P:circadian rhythm"/>
    <property type="evidence" value="ECO:0007669"/>
    <property type="project" value="InterPro"/>
</dbReference>
<dbReference type="AlphaFoldDB" id="A0AAN9V2P3"/>
<comment type="caution">
    <text evidence="3">The sequence shown here is derived from an EMBL/GenBank/DDBJ whole genome shotgun (WGS) entry which is preliminary data.</text>
</comment>
<feature type="compositionally biased region" description="Polar residues" evidence="2">
    <location>
        <begin position="613"/>
        <end position="631"/>
    </location>
</feature>
<sequence>MPDPTNMPLGSEPPPPSGAVTYRNPRRASPESSITLRNHRLAREATERHLSIHATTLPRLESSGESNDSGVSDGRKWFDRTNQNFKGHLDTSGMDVDPPFFQKETYSSVDDSQLVPSQSPAYRCVQNRAAPTLRQEFTESSSADDYRSVIDDLTIENKRLKEELKRYRQRGPDSLRRDKLFEVKVHGLPSRKKRELEVALRDFTTSLEGSSTGESHSRRSRGHGKTKTKTMNSSSDAPSKHVSSSGSNSRPVDSAYASMSATGSASATGTGSSAPSLGKAAKQRSFHKIENYLRDIPDGLWPRAKVMTETDRKKWVVRRLERLFTGKLGGQKEPSQVPTMPAPLIEDVEMETETITSDNKSTAPISESSREAKIRPREQQQMGTLSYNTGSASNEHSRGDRTESRDTSGDASGNGCTSSIGGGNRNNTSPQGLPETEQRPTRPRDLDPDRPQVPSDNMKYIRHLGLSAPEAQKEYSSRDVSPDADGWVYLNLLCSLAQLHILNVTNDFIRSAVMEKSTKLQVSPDGRKIRWRGGGEGTKFSSDGSGRDSQKNQSSDDTDGSNDQEQRKKQKTQCSTSLDGTSHNPTDYKPQVHGRQESNSTESFHYKPLFVHHNTSSSDEQPSGEETSSSYGAEESNLGPKSRWGQSGVSGPSQRKRRRDGAIIYYSGAPFCTDLSGDIDASPDDDTSSGDQGSQNLVIRRPDFYRSSSGSTLPYRSLSGPSSYGATMELDDLSESPELTSGETDNGNDDIEANFEWSDSQQQAPLVNLEASGLAGIYPEDHFLIAVTTKRPKSPQLYGGSDDVSIAPVRPKMFQPSIQEALESHVTPDVVARRLAAMTTRSPRSPQPWCTPNVSAPLIGIQYLSDQTYHLPPVPLPPPAFYYGSSNSELDDDESDGLSDGFTSHEDDDESSSPQEDLSGNDEEDEHSDGGLRHGEANEGSPLDPDTDELSNIPIGRSRAGTALSGRTRSSAATAGGAPSGDYDSSMDDI</sequence>
<reference evidence="3 4" key="1">
    <citation type="submission" date="2024-02" db="EMBL/GenBank/DDBJ databases">
        <title>De novo assembly and annotation of 12 fungi associated with fruit tree decline syndrome in Ontario, Canada.</title>
        <authorList>
            <person name="Sulman M."/>
            <person name="Ellouze W."/>
            <person name="Ilyukhin E."/>
        </authorList>
    </citation>
    <scope>NUCLEOTIDE SEQUENCE [LARGE SCALE GENOMIC DNA]</scope>
    <source>
        <strain evidence="3 4">M11/M66-122</strain>
    </source>
</reference>
<feature type="region of interest" description="Disordered" evidence="2">
    <location>
        <begin position="882"/>
        <end position="990"/>
    </location>
</feature>
<dbReference type="Proteomes" id="UP001320420">
    <property type="component" value="Unassembled WGS sequence"/>
</dbReference>
<evidence type="ECO:0000313" key="3">
    <source>
        <dbReference type="EMBL" id="KAK7757342.1"/>
    </source>
</evidence>
<evidence type="ECO:0000313" key="4">
    <source>
        <dbReference type="Proteomes" id="UP001320420"/>
    </source>
</evidence>
<dbReference type="Pfam" id="PF09421">
    <property type="entry name" value="FRQ"/>
    <property type="match status" value="1"/>
</dbReference>
<feature type="compositionally biased region" description="Basic residues" evidence="2">
    <location>
        <begin position="218"/>
        <end position="228"/>
    </location>
</feature>
<feature type="region of interest" description="Disordered" evidence="2">
    <location>
        <begin position="207"/>
        <end position="279"/>
    </location>
</feature>
<feature type="compositionally biased region" description="Pro residues" evidence="2">
    <location>
        <begin position="1"/>
        <end position="17"/>
    </location>
</feature>
<feature type="region of interest" description="Disordered" evidence="2">
    <location>
        <begin position="613"/>
        <end position="728"/>
    </location>
</feature>
<dbReference type="EMBL" id="JAKJXP020000002">
    <property type="protein sequence ID" value="KAK7757342.1"/>
    <property type="molecule type" value="Genomic_DNA"/>
</dbReference>
<dbReference type="GO" id="GO:0006355">
    <property type="term" value="P:regulation of DNA-templated transcription"/>
    <property type="evidence" value="ECO:0007669"/>
    <property type="project" value="InterPro"/>
</dbReference>
<feature type="region of interest" description="Disordered" evidence="2">
    <location>
        <begin position="1"/>
        <end position="79"/>
    </location>
</feature>
<feature type="region of interest" description="Disordered" evidence="2">
    <location>
        <begin position="522"/>
        <end position="599"/>
    </location>
</feature>
<feature type="coiled-coil region" evidence="1">
    <location>
        <begin position="143"/>
        <end position="170"/>
    </location>
</feature>
<feature type="region of interest" description="Disordered" evidence="2">
    <location>
        <begin position="352"/>
        <end position="456"/>
    </location>
</feature>
<feature type="compositionally biased region" description="Polar residues" evidence="2">
    <location>
        <begin position="572"/>
        <end position="585"/>
    </location>
</feature>
<keyword evidence="1" id="KW-0175">Coiled coil</keyword>
<feature type="compositionally biased region" description="Basic and acidic residues" evidence="2">
    <location>
        <begin position="436"/>
        <end position="450"/>
    </location>
</feature>
<organism evidence="3 4">
    <name type="scientific">Diatrype stigma</name>
    <dbReference type="NCBI Taxonomy" id="117547"/>
    <lineage>
        <taxon>Eukaryota</taxon>
        <taxon>Fungi</taxon>
        <taxon>Dikarya</taxon>
        <taxon>Ascomycota</taxon>
        <taxon>Pezizomycotina</taxon>
        <taxon>Sordariomycetes</taxon>
        <taxon>Xylariomycetidae</taxon>
        <taxon>Xylariales</taxon>
        <taxon>Diatrypaceae</taxon>
        <taxon>Diatrype</taxon>
    </lineage>
</organism>
<feature type="compositionally biased region" description="Polar residues" evidence="2">
    <location>
        <begin position="229"/>
        <end position="251"/>
    </location>
</feature>
<feature type="compositionally biased region" description="Basic and acidic residues" evidence="2">
    <location>
        <begin position="395"/>
        <end position="408"/>
    </location>
</feature>
<evidence type="ECO:0000256" key="1">
    <source>
        <dbReference type="SAM" id="Coils"/>
    </source>
</evidence>
<keyword evidence="4" id="KW-1185">Reference proteome</keyword>
<proteinExistence type="predicted"/>
<feature type="compositionally biased region" description="Polar residues" evidence="2">
    <location>
        <begin position="353"/>
        <end position="367"/>
    </location>
</feature>
<feature type="compositionally biased region" description="Polar residues" evidence="2">
    <location>
        <begin position="706"/>
        <end position="725"/>
    </location>
</feature>
<feature type="compositionally biased region" description="Basic and acidic residues" evidence="2">
    <location>
        <begin position="928"/>
        <end position="937"/>
    </location>
</feature>
<feature type="compositionally biased region" description="Basic and acidic residues" evidence="2">
    <location>
        <begin position="41"/>
        <end position="50"/>
    </location>
</feature>
<evidence type="ECO:0008006" key="5">
    <source>
        <dbReference type="Google" id="ProtNLM"/>
    </source>
</evidence>
<feature type="compositionally biased region" description="Polar residues" evidence="2">
    <location>
        <begin position="644"/>
        <end position="653"/>
    </location>
</feature>
<feature type="compositionally biased region" description="Low complexity" evidence="2">
    <location>
        <begin position="254"/>
        <end position="276"/>
    </location>
</feature>